<dbReference type="InterPro" id="IPR029001">
    <property type="entry name" value="ITPase-like_fam"/>
</dbReference>
<protein>
    <recommendedName>
        <fullName evidence="3">Nucleoside triphosphate pyrophosphatase</fullName>
        <ecNumber evidence="3">3.6.1.9</ecNumber>
    </recommendedName>
    <alternativeName>
        <fullName evidence="3">Nucleotide pyrophosphatase</fullName>
        <shortName evidence="3">Nucleotide PPase</shortName>
    </alternativeName>
</protein>
<comment type="caution">
    <text evidence="3">Lacks conserved residue(s) required for the propagation of feature annotation.</text>
</comment>
<dbReference type="GO" id="GO:0047429">
    <property type="term" value="F:nucleoside triphosphate diphosphatase activity"/>
    <property type="evidence" value="ECO:0007669"/>
    <property type="project" value="UniProtKB-EC"/>
</dbReference>
<organism evidence="4 5">
    <name type="scientific">Mycolicibacterium monacense</name>
    <name type="common">Mycobacterium monacense</name>
    <dbReference type="NCBI Taxonomy" id="85693"/>
    <lineage>
        <taxon>Bacteria</taxon>
        <taxon>Bacillati</taxon>
        <taxon>Actinomycetota</taxon>
        <taxon>Actinomycetes</taxon>
        <taxon>Mycobacteriales</taxon>
        <taxon>Mycobacteriaceae</taxon>
        <taxon>Mycolicibacterium</taxon>
    </lineage>
</organism>
<evidence type="ECO:0000256" key="1">
    <source>
        <dbReference type="ARBA" id="ARBA00001968"/>
    </source>
</evidence>
<dbReference type="NCBIfam" id="TIGR00172">
    <property type="entry name" value="maf"/>
    <property type="match status" value="1"/>
</dbReference>
<dbReference type="InterPro" id="IPR003697">
    <property type="entry name" value="Maf-like"/>
</dbReference>
<sequence>MTTRVVLGSASSGRLKVLRQAGIEPLVVVSGVDEDAIVAALGAAAPPDQVVCALAAAKAASVVESLPTEVATDCVVIGCDSMLQLDGRLTGKPGTPAAARAQWQQMAGRSGELYTGHCLVRVRDGVAGRREVEAAATTVRFGTPPPADLAAYVDSGEPLGVAGAFTLDGLGGWFLDGVDGDPSNVIGLSLPLVRRMLDRLDLSVPALWTR</sequence>
<evidence type="ECO:0000313" key="4">
    <source>
        <dbReference type="EMBL" id="BBZ62043.1"/>
    </source>
</evidence>
<dbReference type="AlphaFoldDB" id="A0AAD1IX11"/>
<proteinExistence type="inferred from homology"/>
<dbReference type="HAMAP" id="MF_00528">
    <property type="entry name" value="Maf"/>
    <property type="match status" value="1"/>
</dbReference>
<dbReference type="Proteomes" id="UP000466039">
    <property type="component" value="Chromosome"/>
</dbReference>
<dbReference type="PANTHER" id="PTHR43213">
    <property type="entry name" value="BIFUNCTIONAL DTTP/UTP PYROPHOSPHATASE/METHYLTRANSFERASE PROTEIN-RELATED"/>
    <property type="match status" value="1"/>
</dbReference>
<comment type="subcellular location">
    <subcellularLocation>
        <location evidence="3">Cytoplasm</location>
    </subcellularLocation>
</comment>
<comment type="catalytic activity">
    <reaction evidence="3">
        <text>a 2'-deoxyribonucleoside 5'-triphosphate + H2O = a 2'-deoxyribonucleoside 5'-phosphate + diphosphate + H(+)</text>
        <dbReference type="Rhea" id="RHEA:44644"/>
        <dbReference type="ChEBI" id="CHEBI:15377"/>
        <dbReference type="ChEBI" id="CHEBI:15378"/>
        <dbReference type="ChEBI" id="CHEBI:33019"/>
        <dbReference type="ChEBI" id="CHEBI:61560"/>
        <dbReference type="ChEBI" id="CHEBI:65317"/>
        <dbReference type="EC" id="3.6.1.9"/>
    </reaction>
</comment>
<name>A0AAD1IX11_MYCMB</name>
<gene>
    <name evidence="4" type="ORF">MMON_33440</name>
</gene>
<dbReference type="PANTHER" id="PTHR43213:SF5">
    <property type="entry name" value="BIFUNCTIONAL DTTP_UTP PYROPHOSPHATASE_METHYLTRANSFERASE PROTEIN-RELATED"/>
    <property type="match status" value="1"/>
</dbReference>
<dbReference type="Pfam" id="PF02545">
    <property type="entry name" value="Maf"/>
    <property type="match status" value="1"/>
</dbReference>
<dbReference type="EMBL" id="AP022617">
    <property type="protein sequence ID" value="BBZ62043.1"/>
    <property type="molecule type" value="Genomic_DNA"/>
</dbReference>
<reference evidence="4 5" key="1">
    <citation type="journal article" date="2019" name="Emerg. Microbes Infect.">
        <title>Comprehensive subspecies identification of 175 nontuberculous mycobacteria species based on 7547 genomic profiles.</title>
        <authorList>
            <person name="Matsumoto Y."/>
            <person name="Kinjo T."/>
            <person name="Motooka D."/>
            <person name="Nabeya D."/>
            <person name="Jung N."/>
            <person name="Uechi K."/>
            <person name="Horii T."/>
            <person name="Iida T."/>
            <person name="Fujita J."/>
            <person name="Nakamura S."/>
        </authorList>
    </citation>
    <scope>NUCLEOTIDE SEQUENCE [LARGE SCALE GENOMIC DNA]</scope>
    <source>
        <strain evidence="4 5">JCM 15658</strain>
    </source>
</reference>
<feature type="active site" description="Proton acceptor" evidence="3">
    <location>
        <position position="80"/>
    </location>
</feature>
<comment type="function">
    <text evidence="3">Nucleoside triphosphate pyrophosphatase. May have a dual role in cell division arrest and in preventing the incorporation of modified nucleotides into cellular nucleic acids.</text>
</comment>
<dbReference type="SUPFAM" id="SSF52972">
    <property type="entry name" value="ITPase-like"/>
    <property type="match status" value="1"/>
</dbReference>
<evidence type="ECO:0000313" key="5">
    <source>
        <dbReference type="Proteomes" id="UP000466039"/>
    </source>
</evidence>
<comment type="similarity">
    <text evidence="3">Belongs to the Maf family.</text>
</comment>
<dbReference type="GO" id="GO:0005737">
    <property type="term" value="C:cytoplasm"/>
    <property type="evidence" value="ECO:0007669"/>
    <property type="project" value="UniProtKB-SubCell"/>
</dbReference>
<keyword evidence="3" id="KW-0963">Cytoplasm</keyword>
<dbReference type="GO" id="GO:0009117">
    <property type="term" value="P:nucleotide metabolic process"/>
    <property type="evidence" value="ECO:0007669"/>
    <property type="project" value="UniProtKB-KW"/>
</dbReference>
<keyword evidence="5" id="KW-1185">Reference proteome</keyword>
<dbReference type="PIRSF" id="PIRSF006305">
    <property type="entry name" value="Maf"/>
    <property type="match status" value="1"/>
</dbReference>
<evidence type="ECO:0000256" key="2">
    <source>
        <dbReference type="ARBA" id="ARBA00022801"/>
    </source>
</evidence>
<keyword evidence="2 3" id="KW-0378">Hydrolase</keyword>
<comment type="cofactor">
    <cofactor evidence="1 3">
        <name>a divalent metal cation</name>
        <dbReference type="ChEBI" id="CHEBI:60240"/>
    </cofactor>
</comment>
<dbReference type="CDD" id="cd00555">
    <property type="entry name" value="Maf"/>
    <property type="match status" value="1"/>
</dbReference>
<evidence type="ECO:0000256" key="3">
    <source>
        <dbReference type="HAMAP-Rule" id="MF_00528"/>
    </source>
</evidence>
<accession>A0AAD1IX11</accession>
<dbReference type="SMR" id="A0AAD1IX11"/>
<dbReference type="EC" id="3.6.1.9" evidence="3"/>
<dbReference type="Gene3D" id="3.90.950.10">
    <property type="match status" value="1"/>
</dbReference>
<dbReference type="RefSeq" id="WP_011558703.1">
    <property type="nucleotide sequence ID" value="NZ_AP022617.1"/>
</dbReference>
<keyword evidence="3" id="KW-0546">Nucleotide metabolism</keyword>
<comment type="catalytic activity">
    <reaction evidence="3">
        <text>a ribonucleoside 5'-triphosphate + H2O = a ribonucleoside 5'-phosphate + diphosphate + H(+)</text>
        <dbReference type="Rhea" id="RHEA:23996"/>
        <dbReference type="ChEBI" id="CHEBI:15377"/>
        <dbReference type="ChEBI" id="CHEBI:15378"/>
        <dbReference type="ChEBI" id="CHEBI:33019"/>
        <dbReference type="ChEBI" id="CHEBI:58043"/>
        <dbReference type="ChEBI" id="CHEBI:61557"/>
        <dbReference type="EC" id="3.6.1.9"/>
    </reaction>
</comment>